<proteinExistence type="predicted"/>
<dbReference type="Proteomes" id="UP001154282">
    <property type="component" value="Unassembled WGS sequence"/>
</dbReference>
<name>A0AAV0PWQ5_9ROSI</name>
<gene>
    <name evidence="2" type="ORF">LITE_LOCUS40092</name>
</gene>
<comment type="caution">
    <text evidence="2">The sequence shown here is derived from an EMBL/GenBank/DDBJ whole genome shotgun (WGS) entry which is preliminary data.</text>
</comment>
<keyword evidence="3" id="KW-1185">Reference proteome</keyword>
<sequence length="197" mass="22255">MCPNNLSFLEKLVPQEHFHRDSPQCFRWLFKSATTEKFFLWQRLQEYNLGQWLLLKWFFTQITDFRARNFLCFLFLLHPSKGQENLDFLVPSLVAAAAGFARASGVLNWFPWALMCILRFASRLNPFPHISQKWACSASSSTASSSTTSPLRSESPSSRSTSSFNWNDSCFSCSCSLPFFRSGGSRSSAGIGGGSMD</sequence>
<evidence type="ECO:0000256" key="1">
    <source>
        <dbReference type="SAM" id="MobiDB-lite"/>
    </source>
</evidence>
<organism evidence="2 3">
    <name type="scientific">Linum tenue</name>
    <dbReference type="NCBI Taxonomy" id="586396"/>
    <lineage>
        <taxon>Eukaryota</taxon>
        <taxon>Viridiplantae</taxon>
        <taxon>Streptophyta</taxon>
        <taxon>Embryophyta</taxon>
        <taxon>Tracheophyta</taxon>
        <taxon>Spermatophyta</taxon>
        <taxon>Magnoliopsida</taxon>
        <taxon>eudicotyledons</taxon>
        <taxon>Gunneridae</taxon>
        <taxon>Pentapetalae</taxon>
        <taxon>rosids</taxon>
        <taxon>fabids</taxon>
        <taxon>Malpighiales</taxon>
        <taxon>Linaceae</taxon>
        <taxon>Linum</taxon>
    </lineage>
</organism>
<feature type="region of interest" description="Disordered" evidence="1">
    <location>
        <begin position="140"/>
        <end position="163"/>
    </location>
</feature>
<reference evidence="2" key="1">
    <citation type="submission" date="2022-08" db="EMBL/GenBank/DDBJ databases">
        <authorList>
            <person name="Gutierrez-Valencia J."/>
        </authorList>
    </citation>
    <scope>NUCLEOTIDE SEQUENCE</scope>
</reference>
<evidence type="ECO:0000313" key="2">
    <source>
        <dbReference type="EMBL" id="CAI0474548.1"/>
    </source>
</evidence>
<dbReference type="AlphaFoldDB" id="A0AAV0PWQ5"/>
<protein>
    <submittedName>
        <fullName evidence="2">Uncharacterized protein</fullName>
    </submittedName>
</protein>
<accession>A0AAV0PWQ5</accession>
<evidence type="ECO:0000313" key="3">
    <source>
        <dbReference type="Proteomes" id="UP001154282"/>
    </source>
</evidence>
<dbReference type="EMBL" id="CAMGYJ010000009">
    <property type="protein sequence ID" value="CAI0474548.1"/>
    <property type="molecule type" value="Genomic_DNA"/>
</dbReference>